<dbReference type="CTD" id="188168"/>
<dbReference type="STRING" id="6239.T06C12.9.1"/>
<dbReference type="GO" id="GO:0016020">
    <property type="term" value="C:membrane"/>
    <property type="evidence" value="ECO:0007669"/>
    <property type="project" value="UniProtKB-SubCell"/>
</dbReference>
<dbReference type="KEGG" id="cel:CELE_T06C12.9"/>
<dbReference type="OrthoDB" id="2802411at2759"/>
<gene>
    <name evidence="7" type="ORF">CELE_T06C12.9</name>
    <name evidence="7 9" type="ORF">T06C12.9</name>
</gene>
<dbReference type="GeneID" id="188168"/>
<dbReference type="Proteomes" id="UP000001940">
    <property type="component" value="Chromosome V"/>
</dbReference>
<keyword evidence="4 6" id="KW-1133">Transmembrane helix</keyword>
<proteinExistence type="inferred from homology"/>
<dbReference type="Bgee" id="WBGene00011516">
    <property type="expression patterns" value="Expressed in pharyngeal muscle cell (C elegans)"/>
</dbReference>
<keyword evidence="5 6" id="KW-0472">Membrane</keyword>
<dbReference type="InParanoid" id="O18038"/>
<keyword evidence="3 6" id="KW-0812">Transmembrane</keyword>
<dbReference type="PhylomeDB" id="O18038"/>
<dbReference type="PIR" id="T24562">
    <property type="entry name" value="T24562"/>
</dbReference>
<organism evidence="7 8">
    <name type="scientific">Caenorhabditis elegans</name>
    <dbReference type="NCBI Taxonomy" id="6239"/>
    <lineage>
        <taxon>Eukaryota</taxon>
        <taxon>Metazoa</taxon>
        <taxon>Ecdysozoa</taxon>
        <taxon>Nematoda</taxon>
        <taxon>Chromadorea</taxon>
        <taxon>Rhabditida</taxon>
        <taxon>Rhabditina</taxon>
        <taxon>Rhabditomorpha</taxon>
        <taxon>Rhabditoidea</taxon>
        <taxon>Rhabditidae</taxon>
        <taxon>Peloderinae</taxon>
        <taxon>Caenorhabditis</taxon>
    </lineage>
</organism>
<keyword evidence="8" id="KW-1185">Reference proteome</keyword>
<name>O18038_CAEEL</name>
<evidence type="ECO:0000256" key="2">
    <source>
        <dbReference type="ARBA" id="ARBA00009530"/>
    </source>
</evidence>
<evidence type="ECO:0000256" key="1">
    <source>
        <dbReference type="ARBA" id="ARBA00004370"/>
    </source>
</evidence>
<evidence type="ECO:0000313" key="8">
    <source>
        <dbReference type="Proteomes" id="UP000001940"/>
    </source>
</evidence>
<protein>
    <submittedName>
        <fullName evidence="7">Plasma membrane proteolipid 3</fullName>
    </submittedName>
</protein>
<feature type="transmembrane region" description="Helical" evidence="6">
    <location>
        <begin position="27"/>
        <end position="45"/>
    </location>
</feature>
<dbReference type="PaxDb" id="6239-T06C12.9"/>
<feature type="transmembrane region" description="Helical" evidence="6">
    <location>
        <begin position="52"/>
        <end position="70"/>
    </location>
</feature>
<dbReference type="AlphaFoldDB" id="O18038"/>
<evidence type="ECO:0000313" key="7">
    <source>
        <dbReference type="EMBL" id="CAB03297.1"/>
    </source>
</evidence>
<dbReference type="EMBL" id="BX284605">
    <property type="protein sequence ID" value="CAB03297.1"/>
    <property type="molecule type" value="Genomic_DNA"/>
</dbReference>
<accession>O18038</accession>
<sequence>MEMSDINCGPSEIEVRNPYIETDNDRLVMVLLMLVLPPMAVYFKGRGCTKHVLINIFLYILLVLPAYKHATWFCFVKGRECEAENGFVRVR</sequence>
<dbReference type="HOGENOM" id="CLU_187881_0_0_1"/>
<dbReference type="FunCoup" id="O18038">
    <property type="interactions" value="3"/>
</dbReference>
<dbReference type="Pfam" id="PF01679">
    <property type="entry name" value="Pmp3"/>
    <property type="match status" value="1"/>
</dbReference>
<evidence type="ECO:0000256" key="3">
    <source>
        <dbReference type="ARBA" id="ARBA00022692"/>
    </source>
</evidence>
<dbReference type="OMA" id="RECEAEN"/>
<dbReference type="AGR" id="WB:WBGene00011516"/>
<comment type="similarity">
    <text evidence="2">Belongs to the UPF0057 (PMP3) family.</text>
</comment>
<reference evidence="7 8" key="1">
    <citation type="journal article" date="1998" name="Science">
        <title>Genome sequence of the nematode C. elegans: a platform for investigating biology.</title>
        <authorList>
            <consortium name="The C. elegans sequencing consortium"/>
            <person name="Sulson J.E."/>
            <person name="Waterston R."/>
        </authorList>
    </citation>
    <scope>NUCLEOTIDE SEQUENCE [LARGE SCALE GENOMIC DNA]</scope>
    <source>
        <strain evidence="7 8">Bristol N2</strain>
    </source>
</reference>
<comment type="subcellular location">
    <subcellularLocation>
        <location evidence="1">Membrane</location>
    </subcellularLocation>
</comment>
<dbReference type="UCSC" id="T06C12.9">
    <property type="organism name" value="c. elegans"/>
</dbReference>
<evidence type="ECO:0000313" key="9">
    <source>
        <dbReference type="WormBase" id="T06C12.9"/>
    </source>
</evidence>
<dbReference type="eggNOG" id="KOG1773">
    <property type="taxonomic scope" value="Eukaryota"/>
</dbReference>
<evidence type="ECO:0000256" key="6">
    <source>
        <dbReference type="SAM" id="Phobius"/>
    </source>
</evidence>
<evidence type="ECO:0000256" key="4">
    <source>
        <dbReference type="ARBA" id="ARBA00022989"/>
    </source>
</evidence>
<dbReference type="InterPro" id="IPR000612">
    <property type="entry name" value="PMP3"/>
</dbReference>
<dbReference type="WormBase" id="T06C12.9">
    <property type="protein sequence ID" value="CE16359"/>
    <property type="gene ID" value="WBGene00011516"/>
</dbReference>
<evidence type="ECO:0000256" key="5">
    <source>
        <dbReference type="ARBA" id="ARBA00023136"/>
    </source>
</evidence>
<dbReference type="RefSeq" id="NP_506970.1">
    <property type="nucleotide sequence ID" value="NM_074569.1"/>
</dbReference>